<reference evidence="1" key="1">
    <citation type="submission" date="2020-04" db="EMBL/GenBank/DDBJ databases">
        <authorList>
            <person name="Chiriac C."/>
            <person name="Salcher M."/>
            <person name="Ghai R."/>
            <person name="Kavagutti S V."/>
        </authorList>
    </citation>
    <scope>NUCLEOTIDE SEQUENCE</scope>
</reference>
<organism evidence="1">
    <name type="scientific">uncultured Caudovirales phage</name>
    <dbReference type="NCBI Taxonomy" id="2100421"/>
    <lineage>
        <taxon>Viruses</taxon>
        <taxon>Duplodnaviria</taxon>
        <taxon>Heunggongvirae</taxon>
        <taxon>Uroviricota</taxon>
        <taxon>Caudoviricetes</taxon>
        <taxon>Peduoviridae</taxon>
        <taxon>Maltschvirus</taxon>
        <taxon>Maltschvirus maltsch</taxon>
    </lineage>
</organism>
<dbReference type="EMBL" id="LR796322">
    <property type="protein sequence ID" value="CAB4136459.1"/>
    <property type="molecule type" value="Genomic_DNA"/>
</dbReference>
<dbReference type="EMBL" id="LR796554">
    <property type="protein sequence ID" value="CAB4151506.1"/>
    <property type="molecule type" value="Genomic_DNA"/>
</dbReference>
<protein>
    <submittedName>
        <fullName evidence="1">Uncharacterized protein</fullName>
    </submittedName>
</protein>
<evidence type="ECO:0000313" key="1">
    <source>
        <dbReference type="EMBL" id="CAB4136459.1"/>
    </source>
</evidence>
<accession>A0A6J5LXL0</accession>
<gene>
    <name evidence="1" type="ORF">UFOVP304_55</name>
    <name evidence="2" type="ORF">UFOVP584_20</name>
</gene>
<sequence length="78" mass="9052">MSNLIISLESVFSNLFKDVADSFSGTYRVHNSEVEKIVEDFCNEDIPTTKNDRMNLKNDANNVVNDYRKAFELKKLEF</sequence>
<name>A0A6J5LXL0_9CAUD</name>
<proteinExistence type="predicted"/>
<evidence type="ECO:0000313" key="2">
    <source>
        <dbReference type="EMBL" id="CAB4151506.1"/>
    </source>
</evidence>